<name>A0ABY4KDK1_9FLAO</name>
<gene>
    <name evidence="10" type="ORF">M0M57_14860</name>
</gene>
<dbReference type="Gene3D" id="2.60.40.2380">
    <property type="match status" value="1"/>
</dbReference>
<feature type="transmembrane region" description="Helical" evidence="7">
    <location>
        <begin position="251"/>
        <end position="270"/>
    </location>
</feature>
<feature type="domain" description="Response regulatory" evidence="9">
    <location>
        <begin position="673"/>
        <end position="793"/>
    </location>
</feature>
<dbReference type="PROSITE" id="PS50109">
    <property type="entry name" value="HIS_KIN"/>
    <property type="match status" value="1"/>
</dbReference>
<comment type="catalytic activity">
    <reaction evidence="1">
        <text>ATP + protein L-histidine = ADP + protein N-phospho-L-histidine.</text>
        <dbReference type="EC" id="2.7.13.3"/>
    </reaction>
</comment>
<keyword evidence="5" id="KW-0418">Kinase</keyword>
<dbReference type="PANTHER" id="PTHR43047">
    <property type="entry name" value="TWO-COMPONENT HISTIDINE PROTEIN KINASE"/>
    <property type="match status" value="1"/>
</dbReference>
<dbReference type="Gene3D" id="3.30.565.10">
    <property type="entry name" value="Histidine kinase-like ATPase, C-terminal domain"/>
    <property type="match status" value="1"/>
</dbReference>
<dbReference type="RefSeq" id="WP_248433859.1">
    <property type="nucleotide sequence ID" value="NZ_CP096205.1"/>
</dbReference>
<dbReference type="EC" id="2.7.13.3" evidence="2"/>
<keyword evidence="11" id="KW-1185">Reference proteome</keyword>
<dbReference type="GO" id="GO:0005524">
    <property type="term" value="F:ATP binding"/>
    <property type="evidence" value="ECO:0007669"/>
    <property type="project" value="UniProtKB-KW"/>
</dbReference>
<dbReference type="Gene3D" id="1.10.287.130">
    <property type="match status" value="1"/>
</dbReference>
<keyword evidence="3 6" id="KW-0597">Phosphoprotein</keyword>
<evidence type="ECO:0000256" key="1">
    <source>
        <dbReference type="ARBA" id="ARBA00000085"/>
    </source>
</evidence>
<dbReference type="InterPro" id="IPR001789">
    <property type="entry name" value="Sig_transdc_resp-reg_receiver"/>
</dbReference>
<dbReference type="InterPro" id="IPR004358">
    <property type="entry name" value="Sig_transdc_His_kin-like_C"/>
</dbReference>
<dbReference type="Pfam" id="PF00512">
    <property type="entry name" value="HisKA"/>
    <property type="match status" value="1"/>
</dbReference>
<evidence type="ECO:0000313" key="10">
    <source>
        <dbReference type="EMBL" id="UPQ78887.1"/>
    </source>
</evidence>
<dbReference type="PROSITE" id="PS50110">
    <property type="entry name" value="RESPONSE_REGULATORY"/>
    <property type="match status" value="1"/>
</dbReference>
<dbReference type="InterPro" id="IPR005467">
    <property type="entry name" value="His_kinase_dom"/>
</dbReference>
<keyword evidence="7" id="KW-0472">Membrane</keyword>
<protein>
    <recommendedName>
        <fullName evidence="2">histidine kinase</fullName>
        <ecNumber evidence="2">2.7.13.3</ecNumber>
    </recommendedName>
</protein>
<evidence type="ECO:0000259" key="9">
    <source>
        <dbReference type="PROSITE" id="PS50110"/>
    </source>
</evidence>
<proteinExistence type="predicted"/>
<dbReference type="PRINTS" id="PR00344">
    <property type="entry name" value="BCTRLSENSOR"/>
</dbReference>
<feature type="transmembrane region" description="Helical" evidence="7">
    <location>
        <begin position="314"/>
        <end position="338"/>
    </location>
</feature>
<dbReference type="InterPro" id="IPR003594">
    <property type="entry name" value="HATPase_dom"/>
</dbReference>
<keyword evidence="10" id="KW-0067">ATP-binding</keyword>
<dbReference type="SUPFAM" id="SSF55874">
    <property type="entry name" value="ATPase domain of HSP90 chaperone/DNA topoisomerase II/histidine kinase"/>
    <property type="match status" value="1"/>
</dbReference>
<dbReference type="Pfam" id="PF02518">
    <property type="entry name" value="HATPase_c"/>
    <property type="match status" value="1"/>
</dbReference>
<feature type="modified residue" description="4-aspartylphosphate" evidence="6">
    <location>
        <position position="723"/>
    </location>
</feature>
<dbReference type="InterPro" id="IPR011006">
    <property type="entry name" value="CheY-like_superfamily"/>
</dbReference>
<feature type="transmembrane region" description="Helical" evidence="7">
    <location>
        <begin position="194"/>
        <end position="215"/>
    </location>
</feature>
<dbReference type="SUPFAM" id="SSF47384">
    <property type="entry name" value="Homodimeric domain of signal transducing histidine kinase"/>
    <property type="match status" value="1"/>
</dbReference>
<dbReference type="InterPro" id="IPR003661">
    <property type="entry name" value="HisK_dim/P_dom"/>
</dbReference>
<dbReference type="SUPFAM" id="SSF52172">
    <property type="entry name" value="CheY-like"/>
    <property type="match status" value="1"/>
</dbReference>
<dbReference type="Pfam" id="PF07696">
    <property type="entry name" value="7TMR-DISMED2"/>
    <property type="match status" value="1"/>
</dbReference>
<evidence type="ECO:0000256" key="6">
    <source>
        <dbReference type="PROSITE-ProRule" id="PRU00169"/>
    </source>
</evidence>
<sequence>MKHNYEAPSFKVFCAFSFLFIVNVFQVNAQFVIKDNNFVDEISLHPYAKIANLEQYKRTVEEIILDEKLVFESLPNENTDLGFTNNNFWIKFDIHNETDTEKTFFLEACRPIVDVAEFYTIDEKGNITKQISGDAIPFKERSLKNRKILFKITLQPKSDYSYFLHLKSDGEVINAGIMLRTMDNLIQTLSFEQVIFGIFYGILLIAAIIYMFFFFAMKERSFLYYSLYVVFIGMLQFSLDGYFYQLFTPNSGWLCLNAVILSACIANFFLGRYAQVFLQIRKYSAFINNAFYVVFVLDFILLISLFLHPKALEVSYPIANVLGLFLLILIISSVVVIYSKTRKIDKFFVIGIFFLVAGFVVFILKNFSILPVTFMTENGSKLGTGMEVIFLSLSMANLIRLLRDEREELQVVALQKSEEMNEMKSYFLSNISHELRTPLNAILNLSKEISKDSKDENIQKNSLLIKDSSYSLLSSVNDILDFSKIEKGELKLDFEEFSPKPLLEHLAKNMAYRAKNKGLGFNLDLSANLPEMILGDKMRLTQMINNVLSNALKFTTHGFVTFKVESRQKKGEIVDLIITIADTGVGIPKDKMNSIFESFTQESINNKRKFGGLGLGLYIVKTLADLHNGRVDLQSILDQGTVCKITLEYKTIAVEKQEIPTIEVIDYDLKGKNILVVEDNAMNQMVIKMITKKWLNTIVIFANNGQEGVIVLQENHFDLILMDLQMPVMDGYEATIAIRNGAAGDEKKNIPIIALTADVMETTKDRVMEIGMNKYMSKPVDKELLYKNIAELVMV</sequence>
<evidence type="ECO:0000256" key="2">
    <source>
        <dbReference type="ARBA" id="ARBA00012438"/>
    </source>
</evidence>
<dbReference type="CDD" id="cd17546">
    <property type="entry name" value="REC_hyHK_CKI1_RcsC-like"/>
    <property type="match status" value="1"/>
</dbReference>
<dbReference type="SMART" id="SM00448">
    <property type="entry name" value="REC"/>
    <property type="match status" value="1"/>
</dbReference>
<evidence type="ECO:0000256" key="7">
    <source>
        <dbReference type="SAM" id="Phobius"/>
    </source>
</evidence>
<evidence type="ECO:0000256" key="5">
    <source>
        <dbReference type="ARBA" id="ARBA00022777"/>
    </source>
</evidence>
<dbReference type="Pfam" id="PF00072">
    <property type="entry name" value="Response_reg"/>
    <property type="match status" value="1"/>
</dbReference>
<dbReference type="InterPro" id="IPR011622">
    <property type="entry name" value="7TMR_DISM_rcpt_extracell_dom2"/>
</dbReference>
<dbReference type="SMART" id="SM00388">
    <property type="entry name" value="HisKA"/>
    <property type="match status" value="1"/>
</dbReference>
<evidence type="ECO:0000256" key="3">
    <source>
        <dbReference type="ARBA" id="ARBA00022553"/>
    </source>
</evidence>
<feature type="transmembrane region" description="Helical" evidence="7">
    <location>
        <begin position="222"/>
        <end position="239"/>
    </location>
</feature>
<keyword evidence="10" id="KW-0547">Nucleotide-binding</keyword>
<keyword evidence="7" id="KW-0812">Transmembrane</keyword>
<dbReference type="InterPro" id="IPR036890">
    <property type="entry name" value="HATPase_C_sf"/>
</dbReference>
<dbReference type="CDD" id="cd00082">
    <property type="entry name" value="HisKA"/>
    <property type="match status" value="1"/>
</dbReference>
<evidence type="ECO:0000256" key="4">
    <source>
        <dbReference type="ARBA" id="ARBA00022679"/>
    </source>
</evidence>
<dbReference type="InterPro" id="IPR036097">
    <property type="entry name" value="HisK_dim/P_sf"/>
</dbReference>
<dbReference type="Proteomes" id="UP000830583">
    <property type="component" value="Chromosome"/>
</dbReference>
<reference evidence="10" key="1">
    <citation type="submission" date="2022-04" db="EMBL/GenBank/DDBJ databases">
        <title>Consumption of N2O by Flavobacterium azooxidireducens sp. nov. isolated from Decomposing Leaf Litter of Phragmites australis (Cav.).</title>
        <authorList>
            <person name="Behrendt U."/>
            <person name="Spanner T."/>
            <person name="Augustin J."/>
            <person name="Horn M.A."/>
            <person name="Kolb S."/>
            <person name="Ulrich A."/>
        </authorList>
    </citation>
    <scope>NUCLEOTIDE SEQUENCE</scope>
    <source>
        <strain evidence="10">IGB 4-14</strain>
    </source>
</reference>
<accession>A0ABY4KDK1</accession>
<dbReference type="EMBL" id="CP096205">
    <property type="protein sequence ID" value="UPQ78887.1"/>
    <property type="molecule type" value="Genomic_DNA"/>
</dbReference>
<evidence type="ECO:0000313" key="11">
    <source>
        <dbReference type="Proteomes" id="UP000830583"/>
    </source>
</evidence>
<dbReference type="Pfam" id="PF07695">
    <property type="entry name" value="7TMR-DISM_7TM"/>
    <property type="match status" value="1"/>
</dbReference>
<feature type="transmembrane region" description="Helical" evidence="7">
    <location>
        <begin position="347"/>
        <end position="364"/>
    </location>
</feature>
<keyword evidence="4" id="KW-0808">Transferase</keyword>
<dbReference type="PANTHER" id="PTHR43047:SF72">
    <property type="entry name" value="OSMOSENSING HISTIDINE PROTEIN KINASE SLN1"/>
    <property type="match status" value="1"/>
</dbReference>
<dbReference type="Gene3D" id="3.40.50.2300">
    <property type="match status" value="1"/>
</dbReference>
<feature type="transmembrane region" description="Helical" evidence="7">
    <location>
        <begin position="290"/>
        <end position="308"/>
    </location>
</feature>
<dbReference type="InterPro" id="IPR011623">
    <property type="entry name" value="7TMR_DISM_rcpt_extracell_dom1"/>
</dbReference>
<dbReference type="SMART" id="SM00387">
    <property type="entry name" value="HATPase_c"/>
    <property type="match status" value="1"/>
</dbReference>
<evidence type="ECO:0000259" key="8">
    <source>
        <dbReference type="PROSITE" id="PS50109"/>
    </source>
</evidence>
<keyword evidence="7" id="KW-1133">Transmembrane helix</keyword>
<organism evidence="10 11">
    <name type="scientific">Flavobacterium azooxidireducens</name>
    <dbReference type="NCBI Taxonomy" id="1871076"/>
    <lineage>
        <taxon>Bacteria</taxon>
        <taxon>Pseudomonadati</taxon>
        <taxon>Bacteroidota</taxon>
        <taxon>Flavobacteriia</taxon>
        <taxon>Flavobacteriales</taxon>
        <taxon>Flavobacteriaceae</taxon>
        <taxon>Flavobacterium</taxon>
    </lineage>
</organism>
<feature type="domain" description="Histidine kinase" evidence="8">
    <location>
        <begin position="430"/>
        <end position="651"/>
    </location>
</feature>